<comment type="pathway">
    <text evidence="1">Amino-acid biosynthesis; L-tryptophan biosynthesis; L-tryptophan from chorismate: step 5/5.</text>
</comment>
<dbReference type="PANTHER" id="PTHR43406">
    <property type="entry name" value="TRYPTOPHAN SYNTHASE, ALPHA CHAIN"/>
    <property type="match status" value="1"/>
</dbReference>
<evidence type="ECO:0000256" key="4">
    <source>
        <dbReference type="ARBA" id="ARBA00022605"/>
    </source>
</evidence>
<proteinExistence type="predicted"/>
<evidence type="ECO:0000256" key="3">
    <source>
        <dbReference type="ARBA" id="ARBA00012043"/>
    </source>
</evidence>
<dbReference type="Gene3D" id="3.20.20.70">
    <property type="entry name" value="Aldolase class I"/>
    <property type="match status" value="1"/>
</dbReference>
<evidence type="ECO:0000256" key="2">
    <source>
        <dbReference type="ARBA" id="ARBA00011270"/>
    </source>
</evidence>
<dbReference type="GO" id="GO:0005829">
    <property type="term" value="C:cytosol"/>
    <property type="evidence" value="ECO:0007669"/>
    <property type="project" value="TreeGrafter"/>
</dbReference>
<keyword evidence="5" id="KW-0822">Tryptophan biosynthesis</keyword>
<gene>
    <name evidence="9" type="ORF">BECKFW1821C_GA0114237_101017</name>
</gene>
<name>A0A450THB8_9GAMM</name>
<organism evidence="9">
    <name type="scientific">Candidatus Kentrum sp. FW</name>
    <dbReference type="NCBI Taxonomy" id="2126338"/>
    <lineage>
        <taxon>Bacteria</taxon>
        <taxon>Pseudomonadati</taxon>
        <taxon>Pseudomonadota</taxon>
        <taxon>Gammaproteobacteria</taxon>
        <taxon>Candidatus Kentrum</taxon>
    </lineage>
</organism>
<comment type="subunit">
    <text evidence="2">Tetramer of two alpha and two beta chains.</text>
</comment>
<reference evidence="9" key="1">
    <citation type="submission" date="2019-02" db="EMBL/GenBank/DDBJ databases">
        <authorList>
            <person name="Gruber-Vodicka R. H."/>
            <person name="Seah K. B. B."/>
        </authorList>
    </citation>
    <scope>NUCLEOTIDE SEQUENCE</scope>
    <source>
        <strain evidence="9">BECK_BZ131</strain>
    </source>
</reference>
<evidence type="ECO:0000256" key="7">
    <source>
        <dbReference type="ARBA" id="ARBA00023239"/>
    </source>
</evidence>
<keyword evidence="7" id="KW-0456">Lyase</keyword>
<dbReference type="UniPathway" id="UPA00035">
    <property type="reaction ID" value="UER00044"/>
</dbReference>
<keyword evidence="4" id="KW-0028">Amino-acid biosynthesis</keyword>
<dbReference type="GO" id="GO:0004834">
    <property type="term" value="F:tryptophan synthase activity"/>
    <property type="evidence" value="ECO:0007669"/>
    <property type="project" value="UniProtKB-EC"/>
</dbReference>
<dbReference type="InterPro" id="IPR013785">
    <property type="entry name" value="Aldolase_TIM"/>
</dbReference>
<accession>A0A450THB8</accession>
<dbReference type="AlphaFoldDB" id="A0A450THB8"/>
<evidence type="ECO:0000256" key="6">
    <source>
        <dbReference type="ARBA" id="ARBA00023141"/>
    </source>
</evidence>
<dbReference type="EC" id="4.2.1.20" evidence="3"/>
<dbReference type="InterPro" id="IPR002028">
    <property type="entry name" value="Trp_synthase_suA"/>
</dbReference>
<evidence type="ECO:0000313" key="9">
    <source>
        <dbReference type="EMBL" id="VFJ66572.1"/>
    </source>
</evidence>
<comment type="catalytic activity">
    <reaction evidence="8">
        <text>(1S,2R)-1-C-(indol-3-yl)glycerol 3-phosphate + L-serine = D-glyceraldehyde 3-phosphate + L-tryptophan + H2O</text>
        <dbReference type="Rhea" id="RHEA:10532"/>
        <dbReference type="ChEBI" id="CHEBI:15377"/>
        <dbReference type="ChEBI" id="CHEBI:33384"/>
        <dbReference type="ChEBI" id="CHEBI:57912"/>
        <dbReference type="ChEBI" id="CHEBI:58866"/>
        <dbReference type="ChEBI" id="CHEBI:59776"/>
        <dbReference type="EC" id="4.2.1.20"/>
    </reaction>
</comment>
<dbReference type="EMBL" id="CAADFE010000010">
    <property type="protein sequence ID" value="VFJ66572.1"/>
    <property type="molecule type" value="Genomic_DNA"/>
</dbReference>
<evidence type="ECO:0000256" key="8">
    <source>
        <dbReference type="ARBA" id="ARBA00049047"/>
    </source>
</evidence>
<evidence type="ECO:0000256" key="5">
    <source>
        <dbReference type="ARBA" id="ARBA00022822"/>
    </source>
</evidence>
<evidence type="ECO:0000256" key="1">
    <source>
        <dbReference type="ARBA" id="ARBA00004733"/>
    </source>
</evidence>
<keyword evidence="6" id="KW-0057">Aromatic amino acid biosynthesis</keyword>
<dbReference type="PANTHER" id="PTHR43406:SF1">
    <property type="entry name" value="TRYPTOPHAN SYNTHASE ALPHA CHAIN, CHLOROPLASTIC"/>
    <property type="match status" value="1"/>
</dbReference>
<protein>
    <recommendedName>
        <fullName evidence="3">tryptophan synthase</fullName>
        <ecNumber evidence="3">4.2.1.20</ecNumber>
    </recommendedName>
</protein>
<dbReference type="InterPro" id="IPR011060">
    <property type="entry name" value="RibuloseP-bd_barrel"/>
</dbReference>
<dbReference type="SUPFAM" id="SSF51366">
    <property type="entry name" value="Ribulose-phoshate binding barrel"/>
    <property type="match status" value="1"/>
</dbReference>
<sequence>MTILHSAVDASNKQGKLALMIYLVPNFPDSKIYLETLDILYQHPNVDIIETTFPVTTKYSEFANHTIRSAHRQAARYANGVKVLEGLKPFRKPSICVLYRETLDKLSFEEFLQRIQGNIDGVLLEWEEDDASSYVSLSRQYGVEFIQVSYPDMTQKDMDKYLGMTGEKPLIYLVSAAMTGGDLFTDGEIIECIRRTKDYRPQSKLMAGFGIKNASDIRGLAQIEGLDGIIIGTAFLEVMRQGIEAVRSFLDDIGPALFSRAGV</sequence>